<dbReference type="Pfam" id="PF00085">
    <property type="entry name" value="Thioredoxin"/>
    <property type="match status" value="1"/>
</dbReference>
<dbReference type="PIRSF" id="PIRSF000077">
    <property type="entry name" value="Thioredoxin"/>
    <property type="match status" value="1"/>
</dbReference>
<organism evidence="15 16">
    <name type="scientific">Bathycoccus prasinos</name>
    <dbReference type="NCBI Taxonomy" id="41875"/>
    <lineage>
        <taxon>Eukaryota</taxon>
        <taxon>Viridiplantae</taxon>
        <taxon>Chlorophyta</taxon>
        <taxon>Mamiellophyceae</taxon>
        <taxon>Mamiellales</taxon>
        <taxon>Bathycoccaceae</taxon>
        <taxon>Bathycoccus</taxon>
    </lineage>
</organism>
<feature type="domain" description="Thioredoxin" evidence="14">
    <location>
        <begin position="1"/>
        <end position="104"/>
    </location>
</feature>
<evidence type="ECO:0000256" key="5">
    <source>
        <dbReference type="ARBA" id="ARBA00022946"/>
    </source>
</evidence>
<evidence type="ECO:0000256" key="4">
    <source>
        <dbReference type="ARBA" id="ARBA00022640"/>
    </source>
</evidence>
<evidence type="ECO:0000256" key="8">
    <source>
        <dbReference type="ARBA" id="ARBA00023157"/>
    </source>
</evidence>
<dbReference type="PANTHER" id="PTHR47834">
    <property type="entry name" value="THIOREDOXIN-LIKE PROTEIN CITRX, CHLOROPLASTIC"/>
    <property type="match status" value="1"/>
</dbReference>
<feature type="site" description="Contributes to redox potential value" evidence="12">
    <location>
        <position position="28"/>
    </location>
</feature>
<reference evidence="15 16" key="1">
    <citation type="submission" date="2011-10" db="EMBL/GenBank/DDBJ databases">
        <authorList>
            <person name="Genoscope - CEA"/>
        </authorList>
    </citation>
    <scope>NUCLEOTIDE SEQUENCE [LARGE SCALE GENOMIC DNA]</scope>
    <source>
        <strain evidence="15 16">RCC 1105</strain>
    </source>
</reference>
<evidence type="ECO:0000256" key="13">
    <source>
        <dbReference type="PIRSR" id="PIRSR000077-4"/>
    </source>
</evidence>
<feature type="site" description="Deprotonates C-terminal active site Cys" evidence="12">
    <location>
        <position position="20"/>
    </location>
</feature>
<dbReference type="Proteomes" id="UP000198341">
    <property type="component" value="Chromosome 6"/>
</dbReference>
<dbReference type="KEGG" id="bpg:Bathy06g04960"/>
<keyword evidence="6" id="KW-0249">Electron transport</keyword>
<dbReference type="InterPro" id="IPR044182">
    <property type="entry name" value="CITRX"/>
</dbReference>
<dbReference type="EMBL" id="FO082273">
    <property type="protein sequence ID" value="CCO17326.1"/>
    <property type="molecule type" value="Genomic_DNA"/>
</dbReference>
<dbReference type="GO" id="GO:0009507">
    <property type="term" value="C:chloroplast"/>
    <property type="evidence" value="ECO:0007669"/>
    <property type="project" value="UniProtKB-SubCell"/>
</dbReference>
<evidence type="ECO:0000259" key="14">
    <source>
        <dbReference type="PROSITE" id="PS51352"/>
    </source>
</evidence>
<feature type="site" description="Deprotonates C-terminal active site Cys" evidence="12">
    <location>
        <position position="27"/>
    </location>
</feature>
<evidence type="ECO:0000256" key="12">
    <source>
        <dbReference type="PIRSR" id="PIRSR000077-1"/>
    </source>
</evidence>
<keyword evidence="3" id="KW-0150">Chloroplast</keyword>
<dbReference type="STRING" id="41875.K8EH16"/>
<evidence type="ECO:0000313" key="16">
    <source>
        <dbReference type="Proteomes" id="UP000198341"/>
    </source>
</evidence>
<dbReference type="eggNOG" id="KOG0907">
    <property type="taxonomic scope" value="Eukaryota"/>
</dbReference>
<feature type="disulfide bond" description="Redox-active" evidence="13">
    <location>
        <begin position="26"/>
        <end position="29"/>
    </location>
</feature>
<gene>
    <name evidence="15" type="ORF">Bathy06g04960</name>
</gene>
<comment type="similarity">
    <text evidence="10">Belongs to the thioredoxin family. Plant CITRX-type subfamily.</text>
</comment>
<evidence type="ECO:0000256" key="3">
    <source>
        <dbReference type="ARBA" id="ARBA00022528"/>
    </source>
</evidence>
<keyword evidence="5" id="KW-0809">Transit peptide</keyword>
<dbReference type="PANTHER" id="PTHR47834:SF2">
    <property type="entry name" value="THIOREDOXIN-LIKE PROTEIN CITRX, CHLOROPLASTIC"/>
    <property type="match status" value="1"/>
</dbReference>
<dbReference type="PROSITE" id="PS51352">
    <property type="entry name" value="THIOREDOXIN_2"/>
    <property type="match status" value="1"/>
</dbReference>
<accession>K8EH16</accession>
<keyword evidence="2" id="KW-0813">Transport</keyword>
<keyword evidence="4" id="KW-0934">Plastid</keyword>
<keyword evidence="16" id="KW-1185">Reference proteome</keyword>
<dbReference type="GO" id="GO:0045454">
    <property type="term" value="P:cell redox homeostasis"/>
    <property type="evidence" value="ECO:0007669"/>
    <property type="project" value="InterPro"/>
</dbReference>
<name>K8EH16_9CHLO</name>
<dbReference type="RefSeq" id="XP_007512726.1">
    <property type="nucleotide sequence ID" value="XM_007512664.1"/>
</dbReference>
<keyword evidence="9 13" id="KW-0676">Redox-active center</keyword>
<evidence type="ECO:0000256" key="11">
    <source>
        <dbReference type="PIRNR" id="PIRNR000077"/>
    </source>
</evidence>
<dbReference type="InterPro" id="IPR036249">
    <property type="entry name" value="Thioredoxin-like_sf"/>
</dbReference>
<dbReference type="SUPFAM" id="SSF52833">
    <property type="entry name" value="Thioredoxin-like"/>
    <property type="match status" value="1"/>
</dbReference>
<evidence type="ECO:0000256" key="6">
    <source>
        <dbReference type="ARBA" id="ARBA00022982"/>
    </source>
</evidence>
<dbReference type="Gene3D" id="3.40.30.10">
    <property type="entry name" value="Glutaredoxin"/>
    <property type="match status" value="1"/>
</dbReference>
<dbReference type="GO" id="GO:0015035">
    <property type="term" value="F:protein-disulfide reductase activity"/>
    <property type="evidence" value="ECO:0007669"/>
    <property type="project" value="InterPro"/>
</dbReference>
<dbReference type="PROSITE" id="PS00194">
    <property type="entry name" value="THIOREDOXIN_1"/>
    <property type="match status" value="1"/>
</dbReference>
<dbReference type="CDD" id="cd02947">
    <property type="entry name" value="TRX_family"/>
    <property type="match status" value="1"/>
</dbReference>
<protein>
    <recommendedName>
        <fullName evidence="11">Thioredoxin</fullName>
    </recommendedName>
</protein>
<sequence>MNAEQLEVAMADRSTPLVIDFYATWCGPCVLMSAELEKVKEQLGEAVRCIKVDTDEETELATQLGIEGLPTIVFVSKDAASPALRTEGMIPAETVISIIENQLQG</sequence>
<feature type="active site" description="Nucleophile" evidence="12">
    <location>
        <position position="26"/>
    </location>
</feature>
<proteinExistence type="inferred from homology"/>
<keyword evidence="7" id="KW-0560">Oxidoreductase</keyword>
<dbReference type="InterPro" id="IPR013766">
    <property type="entry name" value="Thioredoxin_domain"/>
</dbReference>
<dbReference type="InterPro" id="IPR005746">
    <property type="entry name" value="Thioredoxin"/>
</dbReference>
<evidence type="ECO:0000256" key="2">
    <source>
        <dbReference type="ARBA" id="ARBA00022448"/>
    </source>
</evidence>
<evidence type="ECO:0000256" key="1">
    <source>
        <dbReference type="ARBA" id="ARBA00004229"/>
    </source>
</evidence>
<dbReference type="OrthoDB" id="2121326at2759"/>
<evidence type="ECO:0000256" key="10">
    <source>
        <dbReference type="ARBA" id="ARBA00024039"/>
    </source>
</evidence>
<dbReference type="AlphaFoldDB" id="K8EH16"/>
<comment type="subcellular location">
    <subcellularLocation>
        <location evidence="1">Plastid</location>
        <location evidence="1">Chloroplast</location>
    </subcellularLocation>
</comment>
<evidence type="ECO:0000256" key="9">
    <source>
        <dbReference type="ARBA" id="ARBA00023284"/>
    </source>
</evidence>
<feature type="active site" description="Nucleophile" evidence="12">
    <location>
        <position position="29"/>
    </location>
</feature>
<evidence type="ECO:0000256" key="7">
    <source>
        <dbReference type="ARBA" id="ARBA00023002"/>
    </source>
</evidence>
<dbReference type="InterPro" id="IPR017937">
    <property type="entry name" value="Thioredoxin_CS"/>
</dbReference>
<dbReference type="PRINTS" id="PR00421">
    <property type="entry name" value="THIOREDOXIN"/>
</dbReference>
<evidence type="ECO:0000313" key="15">
    <source>
        <dbReference type="EMBL" id="CCO17326.1"/>
    </source>
</evidence>
<dbReference type="GeneID" id="19015477"/>
<keyword evidence="8 13" id="KW-1015">Disulfide bond</keyword>